<gene>
    <name evidence="2" type="ORF">ACFOJ9_34010</name>
</gene>
<keyword evidence="3" id="KW-1185">Reference proteome</keyword>
<dbReference type="RefSeq" id="WP_378985803.1">
    <property type="nucleotide sequence ID" value="NZ_JBHRVD010000001.1"/>
</dbReference>
<evidence type="ECO:0000256" key="1">
    <source>
        <dbReference type="SAM" id="MobiDB-lite"/>
    </source>
</evidence>
<accession>A0ABV7N0I3</accession>
<dbReference type="EMBL" id="JBHRVD010000001">
    <property type="protein sequence ID" value="MFC3326736.1"/>
    <property type="molecule type" value="Genomic_DNA"/>
</dbReference>
<evidence type="ECO:0000313" key="3">
    <source>
        <dbReference type="Proteomes" id="UP001595648"/>
    </source>
</evidence>
<sequence length="68" mass="7331">MARYAESPAQGRAFLQPLAEKQRISPKKCGQTRGDTGIAVPSHLNRNVGAAKDATMLEDVEHPDSGKK</sequence>
<name>A0ABV7N0I3_9HYPH</name>
<protein>
    <submittedName>
        <fullName evidence="2">Uncharacterized protein</fullName>
    </submittedName>
</protein>
<comment type="caution">
    <text evidence="2">The sequence shown here is derived from an EMBL/GenBank/DDBJ whole genome shotgun (WGS) entry which is preliminary data.</text>
</comment>
<evidence type="ECO:0000313" key="2">
    <source>
        <dbReference type="EMBL" id="MFC3326736.1"/>
    </source>
</evidence>
<feature type="region of interest" description="Disordered" evidence="1">
    <location>
        <begin position="22"/>
        <end position="41"/>
    </location>
</feature>
<proteinExistence type="predicted"/>
<reference evidence="3" key="1">
    <citation type="journal article" date="2019" name="Int. J. Syst. Evol. Microbiol.">
        <title>The Global Catalogue of Microorganisms (GCM) 10K type strain sequencing project: providing services to taxonomists for standard genome sequencing and annotation.</title>
        <authorList>
            <consortium name="The Broad Institute Genomics Platform"/>
            <consortium name="The Broad Institute Genome Sequencing Center for Infectious Disease"/>
            <person name="Wu L."/>
            <person name="Ma J."/>
        </authorList>
    </citation>
    <scope>NUCLEOTIDE SEQUENCE [LARGE SCALE GENOMIC DNA]</scope>
    <source>
        <strain evidence="3">ICMP 19515</strain>
    </source>
</reference>
<dbReference type="Proteomes" id="UP001595648">
    <property type="component" value="Unassembled WGS sequence"/>
</dbReference>
<organism evidence="2 3">
    <name type="scientific">Mesorhizobium cantuariense</name>
    <dbReference type="NCBI Taxonomy" id="1300275"/>
    <lineage>
        <taxon>Bacteria</taxon>
        <taxon>Pseudomonadati</taxon>
        <taxon>Pseudomonadota</taxon>
        <taxon>Alphaproteobacteria</taxon>
        <taxon>Hyphomicrobiales</taxon>
        <taxon>Phyllobacteriaceae</taxon>
        <taxon>Mesorhizobium</taxon>
    </lineage>
</organism>